<evidence type="ECO:0000256" key="2">
    <source>
        <dbReference type="ARBA" id="ARBA00022837"/>
    </source>
</evidence>
<dbReference type="Gene3D" id="1.10.238.10">
    <property type="entry name" value="EF-hand"/>
    <property type="match status" value="2"/>
</dbReference>
<dbReference type="CDD" id="cd00051">
    <property type="entry name" value="EFh"/>
    <property type="match status" value="2"/>
</dbReference>
<evidence type="ECO:0000256" key="1">
    <source>
        <dbReference type="ARBA" id="ARBA00022737"/>
    </source>
</evidence>
<feature type="domain" description="EF-hand" evidence="4">
    <location>
        <begin position="82"/>
        <end position="117"/>
    </location>
</feature>
<keyword evidence="6" id="KW-1185">Reference proteome</keyword>
<name>A0ABQ7RPH5_PICAN</name>
<keyword evidence="2" id="KW-0106">Calcium</keyword>
<gene>
    <name evidence="5" type="ORF">KL940_005279</name>
</gene>
<evidence type="ECO:0000313" key="5">
    <source>
        <dbReference type="EMBL" id="KAG7845045.1"/>
    </source>
</evidence>
<feature type="domain" description="EF-hand" evidence="4">
    <location>
        <begin position="9"/>
        <end position="44"/>
    </location>
</feature>
<reference evidence="5 6" key="1">
    <citation type="journal article" date="2021" name="G3 (Bethesda)">
        <title>Genomic diversity, chromosomal rearrangements, and interspecies hybridization in the ogataea polymorpha species complex.</title>
        <authorList>
            <person name="Hanson S.J."/>
            <person name="Cinneide E.O."/>
            <person name="Salzberg L.I."/>
            <person name="Wolfe K.H."/>
            <person name="McGowan J."/>
            <person name="Fitzpatrick D.A."/>
            <person name="Matlin K."/>
        </authorList>
    </citation>
    <scope>NUCLEOTIDE SEQUENCE [LARGE SCALE GENOMIC DNA]</scope>
    <source>
        <strain evidence="5">51-138</strain>
    </source>
</reference>
<dbReference type="PROSITE" id="PS50222">
    <property type="entry name" value="EF_HAND_2"/>
    <property type="match status" value="4"/>
</dbReference>
<dbReference type="InterPro" id="IPR011992">
    <property type="entry name" value="EF-hand-dom_pair"/>
</dbReference>
<dbReference type="EMBL" id="JAHLVD010000022">
    <property type="protein sequence ID" value="KAG7845045.1"/>
    <property type="molecule type" value="Genomic_DNA"/>
</dbReference>
<evidence type="ECO:0000313" key="6">
    <source>
        <dbReference type="Proteomes" id="UP001197328"/>
    </source>
</evidence>
<feature type="region of interest" description="Disordered" evidence="3">
    <location>
        <begin position="217"/>
        <end position="243"/>
    </location>
</feature>
<accession>A0ABQ7RPH5</accession>
<dbReference type="SUPFAM" id="SSF47473">
    <property type="entry name" value="EF-hand"/>
    <property type="match status" value="1"/>
</dbReference>
<dbReference type="InterPro" id="IPR002048">
    <property type="entry name" value="EF_hand_dom"/>
</dbReference>
<dbReference type="InterPro" id="IPR050230">
    <property type="entry name" value="CALM/Myosin/TropC-like"/>
</dbReference>
<dbReference type="Pfam" id="PF13499">
    <property type="entry name" value="EF-hand_7"/>
    <property type="match status" value="2"/>
</dbReference>
<dbReference type="PROSITE" id="PS00018">
    <property type="entry name" value="EF_HAND_1"/>
    <property type="match status" value="3"/>
</dbReference>
<dbReference type="PANTHER" id="PTHR23048">
    <property type="entry name" value="MYOSIN LIGHT CHAIN 1, 3"/>
    <property type="match status" value="1"/>
</dbReference>
<feature type="domain" description="EF-hand" evidence="4">
    <location>
        <begin position="118"/>
        <end position="153"/>
    </location>
</feature>
<evidence type="ECO:0000259" key="4">
    <source>
        <dbReference type="PROSITE" id="PS50222"/>
    </source>
</evidence>
<organism evidence="5 6">
    <name type="scientific">Pichia angusta</name>
    <name type="common">Yeast</name>
    <name type="synonym">Hansenula polymorpha</name>
    <dbReference type="NCBI Taxonomy" id="870730"/>
    <lineage>
        <taxon>Eukaryota</taxon>
        <taxon>Fungi</taxon>
        <taxon>Dikarya</taxon>
        <taxon>Ascomycota</taxon>
        <taxon>Saccharomycotina</taxon>
        <taxon>Pichiomycetes</taxon>
        <taxon>Pichiales</taxon>
        <taxon>Pichiaceae</taxon>
        <taxon>Ogataea</taxon>
    </lineage>
</organism>
<dbReference type="InterPro" id="IPR018247">
    <property type="entry name" value="EF_Hand_1_Ca_BS"/>
</dbReference>
<keyword evidence="1" id="KW-0677">Repeat</keyword>
<sequence>MQSEKLTPEQIDEFKEAFSIFDKDGDGKISASELGTVMRALGQNPTQQELNDLVNEIDTNGNSLIEFSEFLTMMARQIKEQDVEAEILEAFKVFDSDGDGKISQTELVRVLTTIGERLTEEEARQMLQAADTDSDGQIDIEEFAKILLSEVSVSERVSGQNGKQMADETRARHQHAHHEQQDERDHRRRHVHRVDPGVFCCLGLQVVVVAEHRKAPAGRSQNARGGEEEHAAQTVRNGHAGGQEVEHESRVDGAVLHLELAQGAVQRRHVEQQMDEVGVHERVRRQPAQLEVVERPWRQRPLVENGRVCDRVEVHEHEKHAQAGRQRGRALRGGEKTPALVGDLLEQLLERHEKWI</sequence>
<comment type="caution">
    <text evidence="5">The sequence shown here is derived from an EMBL/GenBank/DDBJ whole genome shotgun (WGS) entry which is preliminary data.</text>
</comment>
<feature type="domain" description="EF-hand" evidence="4">
    <location>
        <begin position="45"/>
        <end position="80"/>
    </location>
</feature>
<dbReference type="Proteomes" id="UP001197328">
    <property type="component" value="Unassembled WGS sequence"/>
</dbReference>
<feature type="region of interest" description="Disordered" evidence="3">
    <location>
        <begin position="157"/>
        <end position="188"/>
    </location>
</feature>
<protein>
    <recommendedName>
        <fullName evidence="4">EF-hand domain-containing protein</fullName>
    </recommendedName>
</protein>
<dbReference type="SMART" id="SM00054">
    <property type="entry name" value="EFh"/>
    <property type="match status" value="4"/>
</dbReference>
<evidence type="ECO:0000256" key="3">
    <source>
        <dbReference type="SAM" id="MobiDB-lite"/>
    </source>
</evidence>
<dbReference type="PANTHER" id="PTHR23048:SF0">
    <property type="entry name" value="CALMODULIN LIKE 3"/>
    <property type="match status" value="1"/>
</dbReference>
<feature type="compositionally biased region" description="Basic and acidic residues" evidence="3">
    <location>
        <begin position="165"/>
        <end position="185"/>
    </location>
</feature>
<proteinExistence type="predicted"/>